<dbReference type="Proteomes" id="UP001497522">
    <property type="component" value="Chromosome 17"/>
</dbReference>
<name>A0ABP1AZJ4_9BRYO</name>
<protein>
    <submittedName>
        <fullName evidence="1">Uncharacterized protein</fullName>
    </submittedName>
</protein>
<reference evidence="1" key="1">
    <citation type="submission" date="2024-03" db="EMBL/GenBank/DDBJ databases">
        <authorList>
            <consortium name="ELIXIR-Norway"/>
            <consortium name="Elixir Norway"/>
        </authorList>
    </citation>
    <scope>NUCLEOTIDE SEQUENCE</scope>
</reference>
<keyword evidence="2" id="KW-1185">Reference proteome</keyword>
<accession>A0ABP1AZJ4</accession>
<dbReference type="PANTHER" id="PTHR37067">
    <property type="entry name" value="PX DOMAIN-CONTAINING PROTEIN"/>
    <property type="match status" value="1"/>
</dbReference>
<gene>
    <name evidence="1" type="ORF">CSSPJE1EN2_LOCUS10939</name>
</gene>
<sequence>MFYVEIVQENDDDTQYVSVGSMRILVDTIVEHIRDQGSFAIACYNDMDANDKNNIIRTIATYAISLVSGLMGVKVERDDNNMHLKSDTPLVLPAQLIAIRHGKFVNEVLEPYHDHISTFWSLEDVNQTEADNCDLLNLYTLDQILCVAIDRHTIETSFDDTWDCAPGRFGHLRSFCGGLATVFANMTSVDGGLATMYTNMTSTKSDFSILKWEMDENCTCLMHLLFEGVFQAKQRALMETL</sequence>
<dbReference type="PANTHER" id="PTHR37067:SF3">
    <property type="entry name" value="PX DOMAIN-CONTAINING PROTEIN"/>
    <property type="match status" value="1"/>
</dbReference>
<evidence type="ECO:0000313" key="1">
    <source>
        <dbReference type="EMBL" id="CAK9867944.1"/>
    </source>
</evidence>
<organism evidence="1 2">
    <name type="scientific">Sphagnum jensenii</name>
    <dbReference type="NCBI Taxonomy" id="128206"/>
    <lineage>
        <taxon>Eukaryota</taxon>
        <taxon>Viridiplantae</taxon>
        <taxon>Streptophyta</taxon>
        <taxon>Embryophyta</taxon>
        <taxon>Bryophyta</taxon>
        <taxon>Sphagnophytina</taxon>
        <taxon>Sphagnopsida</taxon>
        <taxon>Sphagnales</taxon>
        <taxon>Sphagnaceae</taxon>
        <taxon>Sphagnum</taxon>
    </lineage>
</organism>
<dbReference type="EMBL" id="OZ023718">
    <property type="protein sequence ID" value="CAK9867944.1"/>
    <property type="molecule type" value="Genomic_DNA"/>
</dbReference>
<evidence type="ECO:0000313" key="2">
    <source>
        <dbReference type="Proteomes" id="UP001497522"/>
    </source>
</evidence>
<proteinExistence type="predicted"/>